<gene>
    <name evidence="1" type="ORF">NDK47_24180</name>
</gene>
<evidence type="ECO:0000313" key="1">
    <source>
        <dbReference type="EMBL" id="USG65185.1"/>
    </source>
</evidence>
<name>A0ABY4WH66_9BACL</name>
<keyword evidence="2" id="KW-1185">Reference proteome</keyword>
<sequence>MGTAIEWTDTVWNPVTGCSKVSEGCRNCYAFALHDMRHKSFLEGKKLPQQYAKPFSEIQLFPERLDQPLRWRKSRRIFVNSMSDLFHDQVPDEYLDQVFAVILACATIGNPEHTFQILTKRPERMLKYFTDREPFELIKAWSKAGDGWITMNDPDVYFSEYIEGLTCHDWDKDGRNSNASEYMPWGYLKGLWPLPNVWLGTSVENQKAADERIPLLLQVPAAVRFLSCEPLLGPVDLEFIAQFEHEDNEGYGVAAIKGIDWVIVGGESGTNARPIHPDWARDLRDQCQEYGVAFFFKQWGEWFPRDQWEYNPDLILPDDNAAYTDGPKTYVFDGVYGLYPTHCIGKNKAGRLLDGEEWNEFPGGERDASKR</sequence>
<dbReference type="InterPro" id="IPR011101">
    <property type="entry name" value="DUF5131"/>
</dbReference>
<proteinExistence type="predicted"/>
<reference evidence="1" key="1">
    <citation type="submission" date="2022-06" db="EMBL/GenBank/DDBJ databases">
        <title>Genome sequencing of Brevibacillus sp. BB3-R1.</title>
        <authorList>
            <person name="Heo J."/>
            <person name="Lee D."/>
            <person name="Won M."/>
            <person name="Han B.-H."/>
            <person name="Hong S.-B."/>
            <person name="Kwon S.-W."/>
        </authorList>
    </citation>
    <scope>NUCLEOTIDE SEQUENCE</scope>
    <source>
        <strain evidence="1">BB3-R1</strain>
    </source>
</reference>
<dbReference type="Proteomes" id="UP001056500">
    <property type="component" value="Chromosome"/>
</dbReference>
<evidence type="ECO:0000313" key="2">
    <source>
        <dbReference type="Proteomes" id="UP001056500"/>
    </source>
</evidence>
<dbReference type="Pfam" id="PF07505">
    <property type="entry name" value="DUF5131"/>
    <property type="match status" value="1"/>
</dbReference>
<accession>A0ABY4WH66</accession>
<dbReference type="EMBL" id="CP098755">
    <property type="protein sequence ID" value="USG65185.1"/>
    <property type="molecule type" value="Genomic_DNA"/>
</dbReference>
<dbReference type="RefSeq" id="WP_251872287.1">
    <property type="nucleotide sequence ID" value="NZ_CP098755.1"/>
</dbReference>
<protein>
    <submittedName>
        <fullName evidence="1">Phage Gp37/Gp68 family protein</fullName>
    </submittedName>
</protein>
<organism evidence="1 2">
    <name type="scientific">Brevibacillus ruminantium</name>
    <dbReference type="NCBI Taxonomy" id="2950604"/>
    <lineage>
        <taxon>Bacteria</taxon>
        <taxon>Bacillati</taxon>
        <taxon>Bacillota</taxon>
        <taxon>Bacilli</taxon>
        <taxon>Bacillales</taxon>
        <taxon>Paenibacillaceae</taxon>
        <taxon>Brevibacillus</taxon>
    </lineage>
</organism>